<proteinExistence type="predicted"/>
<accession>M0MCJ6</accession>
<evidence type="ECO:0000313" key="2">
    <source>
        <dbReference type="EMBL" id="EMA43482.1"/>
    </source>
</evidence>
<evidence type="ECO:0008006" key="4">
    <source>
        <dbReference type="Google" id="ProtNLM"/>
    </source>
</evidence>
<feature type="compositionally biased region" description="Polar residues" evidence="1">
    <location>
        <begin position="11"/>
        <end position="23"/>
    </location>
</feature>
<dbReference type="AlphaFoldDB" id="M0MCJ6"/>
<organism evidence="2 3">
    <name type="scientific">Halococcus morrhuae DSM 1307</name>
    <dbReference type="NCBI Taxonomy" id="931277"/>
    <lineage>
        <taxon>Archaea</taxon>
        <taxon>Methanobacteriati</taxon>
        <taxon>Methanobacteriota</taxon>
        <taxon>Stenosarchaea group</taxon>
        <taxon>Halobacteria</taxon>
        <taxon>Halobacteriales</taxon>
        <taxon>Halococcaceae</taxon>
        <taxon>Halococcus</taxon>
    </lineage>
</organism>
<comment type="caution">
    <text evidence="2">The sequence shown here is derived from an EMBL/GenBank/DDBJ whole genome shotgun (WGS) entry which is preliminary data.</text>
</comment>
<dbReference type="STRING" id="931277.C448_09842"/>
<feature type="region of interest" description="Disordered" evidence="1">
    <location>
        <begin position="214"/>
        <end position="267"/>
    </location>
</feature>
<feature type="region of interest" description="Disordered" evidence="1">
    <location>
        <begin position="1"/>
        <end position="34"/>
    </location>
</feature>
<gene>
    <name evidence="2" type="ORF">C448_09842</name>
</gene>
<dbReference type="EMBL" id="AOMC01000120">
    <property type="protein sequence ID" value="EMA43482.1"/>
    <property type="molecule type" value="Genomic_DNA"/>
</dbReference>
<feature type="compositionally biased region" description="Basic and acidic residues" evidence="1">
    <location>
        <begin position="258"/>
        <end position="267"/>
    </location>
</feature>
<dbReference type="Proteomes" id="UP000011568">
    <property type="component" value="Unassembled WGS sequence"/>
</dbReference>
<keyword evidence="3" id="KW-1185">Reference proteome</keyword>
<reference evidence="2 3" key="1">
    <citation type="journal article" date="2014" name="PLoS Genet.">
        <title>Phylogenetically driven sequencing of extremely halophilic archaea reveals strategies for static and dynamic osmo-response.</title>
        <authorList>
            <person name="Becker E.A."/>
            <person name="Seitzer P.M."/>
            <person name="Tritt A."/>
            <person name="Larsen D."/>
            <person name="Krusor M."/>
            <person name="Yao A.I."/>
            <person name="Wu D."/>
            <person name="Madern D."/>
            <person name="Eisen J.A."/>
            <person name="Darling A.E."/>
            <person name="Facciotti M.T."/>
        </authorList>
    </citation>
    <scope>NUCLEOTIDE SEQUENCE [LARGE SCALE GENOMIC DNA]</scope>
    <source>
        <strain evidence="2 3">DSM 1307</strain>
    </source>
</reference>
<dbReference type="PATRIC" id="fig|931277.6.peg.1925"/>
<sequence>MTDHQREPTDADSQTTAQTSAINHSGDPTPYERQPELVICFDRDRTVSVNPPPRSGDPAVPLAWVKYLAHDERATAVDVWATGNQQLCEEAMIPGTAEAVAYWDEYGARHTDRRTNDGSVTAYPGLDREPPRPCRRDRLRLIADLYGQPQKQAATDTEQTQRPVFVVVDDVELKDLSTEGFAHFLPWMFCVLTEDTGGQPAVFEPVDVSLPLAELPSAGDNRATTDTDPNSRESFVYTNEPYMATDDTVEPPPYYEPALREGTHRRR</sequence>
<evidence type="ECO:0000313" key="3">
    <source>
        <dbReference type="Proteomes" id="UP000011568"/>
    </source>
</evidence>
<protein>
    <recommendedName>
        <fullName evidence="4">Adaptin protein</fullName>
    </recommendedName>
</protein>
<name>M0MCJ6_HALMO</name>
<dbReference type="RefSeq" id="WP_004054220.1">
    <property type="nucleotide sequence ID" value="NZ_AOMC01000120.1"/>
</dbReference>
<evidence type="ECO:0000256" key="1">
    <source>
        <dbReference type="SAM" id="MobiDB-lite"/>
    </source>
</evidence>